<name>A0AC35FBV5_9BILA</name>
<evidence type="ECO:0000313" key="1">
    <source>
        <dbReference type="Proteomes" id="UP000887580"/>
    </source>
</evidence>
<dbReference type="WBParaSite" id="PS1159_v2.g15908.t1">
    <property type="protein sequence ID" value="PS1159_v2.g15908.t1"/>
    <property type="gene ID" value="PS1159_v2.g15908"/>
</dbReference>
<evidence type="ECO:0000313" key="2">
    <source>
        <dbReference type="WBParaSite" id="PS1159_v2.g15908.t1"/>
    </source>
</evidence>
<proteinExistence type="predicted"/>
<dbReference type="Proteomes" id="UP000887580">
    <property type="component" value="Unplaced"/>
</dbReference>
<accession>A0AC35FBV5</accession>
<organism evidence="1 2">
    <name type="scientific">Panagrolaimus sp. PS1159</name>
    <dbReference type="NCBI Taxonomy" id="55785"/>
    <lineage>
        <taxon>Eukaryota</taxon>
        <taxon>Metazoa</taxon>
        <taxon>Ecdysozoa</taxon>
        <taxon>Nematoda</taxon>
        <taxon>Chromadorea</taxon>
        <taxon>Rhabditida</taxon>
        <taxon>Tylenchina</taxon>
        <taxon>Panagrolaimomorpha</taxon>
        <taxon>Panagrolaimoidea</taxon>
        <taxon>Panagrolaimidae</taxon>
        <taxon>Panagrolaimus</taxon>
    </lineage>
</organism>
<reference evidence="2" key="1">
    <citation type="submission" date="2022-11" db="UniProtKB">
        <authorList>
            <consortium name="WormBaseParasite"/>
        </authorList>
    </citation>
    <scope>IDENTIFICATION</scope>
</reference>
<protein>
    <submittedName>
        <fullName evidence="2">Uncharacterized protein</fullName>
    </submittedName>
</protein>
<sequence length="201" mass="23404">MDSRLLTAGVGLESDIIWCISNILGSLRPSCVYAIYGRTDLLEYLIRNCFSYEFHIRRESIFCVMNICTFFQGEEQKELYHRFFGRMIIEILDGFTIEENSSMAQAVQGILTHCIGEMEMKNPIYKQMIHENELFKLLNLCVDALNSIHDYKNVQKCDNQMAKMKYDALTPMNSTPRRPPRERSFAILDDTVMDFSHITTK</sequence>